<comment type="subcellular location">
    <subcellularLocation>
        <location evidence="1">Cell membrane</location>
        <topology evidence="1">Multi-pass membrane protein</topology>
    </subcellularLocation>
</comment>
<reference evidence="9 10" key="1">
    <citation type="submission" date="2017-12" db="EMBL/GenBank/DDBJ databases">
        <title>Phylogenetic diversity of female urinary microbiome.</title>
        <authorList>
            <person name="Thomas-White K."/>
            <person name="Wolfe A.J."/>
        </authorList>
    </citation>
    <scope>NUCLEOTIDE SEQUENCE [LARGE SCALE GENOMIC DNA]</scope>
    <source>
        <strain evidence="9 10">UMB0733</strain>
    </source>
</reference>
<feature type="transmembrane region" description="Helical" evidence="8">
    <location>
        <begin position="61"/>
        <end position="81"/>
    </location>
</feature>
<dbReference type="Proteomes" id="UP000235073">
    <property type="component" value="Unassembled WGS sequence"/>
</dbReference>
<organism evidence="9 10">
    <name type="scientific">Streptococcus macedonicus</name>
    <name type="common">Streptococcus gallolyticus macedonicus</name>
    <dbReference type="NCBI Taxonomy" id="59310"/>
    <lineage>
        <taxon>Bacteria</taxon>
        <taxon>Bacillati</taxon>
        <taxon>Bacillota</taxon>
        <taxon>Bacilli</taxon>
        <taxon>Lactobacillales</taxon>
        <taxon>Streptococcaceae</taxon>
        <taxon>Streptococcus</taxon>
    </lineage>
</organism>
<evidence type="ECO:0000313" key="10">
    <source>
        <dbReference type="Proteomes" id="UP000235073"/>
    </source>
</evidence>
<evidence type="ECO:0000256" key="6">
    <source>
        <dbReference type="ARBA" id="ARBA00023136"/>
    </source>
</evidence>
<evidence type="ECO:0000256" key="2">
    <source>
        <dbReference type="ARBA" id="ARBA00008806"/>
    </source>
</evidence>
<feature type="transmembrane region" description="Helical" evidence="8">
    <location>
        <begin position="12"/>
        <end position="32"/>
    </location>
</feature>
<gene>
    <name evidence="9" type="ORF">CYK21_10340</name>
</gene>
<dbReference type="InterPro" id="IPR051539">
    <property type="entry name" value="T4SS-coupling_protein"/>
</dbReference>
<feature type="compositionally biased region" description="Polar residues" evidence="7">
    <location>
        <begin position="494"/>
        <end position="514"/>
    </location>
</feature>
<evidence type="ECO:0000256" key="8">
    <source>
        <dbReference type="SAM" id="Phobius"/>
    </source>
</evidence>
<comment type="similarity">
    <text evidence="2">Belongs to the VirD4/TraG family.</text>
</comment>
<protein>
    <submittedName>
        <fullName evidence="9">Conjugal transfer protein TraG</fullName>
    </submittedName>
</protein>
<keyword evidence="3" id="KW-1003">Cell membrane</keyword>
<evidence type="ECO:0000313" key="9">
    <source>
        <dbReference type="EMBL" id="PLA53175.1"/>
    </source>
</evidence>
<dbReference type="CDD" id="cd01127">
    <property type="entry name" value="TrwB_TraG_TraD_VirD4"/>
    <property type="match status" value="1"/>
</dbReference>
<sequence length="689" mass="78725">MKLQKKPLIPYLIISLLLAFLTHRAYVLYSIAPKPDMSNLFSQYNYVLEKYVEPPYFYPDFSPFAILAAMVGFFIGMMFYLKIKPDETLRHGEEAGSARFATAQELAGFKDSEPTNNMIFTKNAQMGLFNKNLPFQWQLNKNVLVVGLPGDGKTFTYVKPNLMQMNSSFIVTDPKGLLVRETGKMLEEHGYQVKVFDLVNLTKSDMFNPFHYMKSELDIDRITEAIVEGSKKGDREGEDFWNQAKLLLNRALIGYLYFDSQVQNYTPNLSMVSELLRNMKRPNENEPSPVEKMFANLEKAMPGNYACRQWDLFNSNFEAETRTSVLAIVATQYSIFDHQAVTNLIMADTMEMDTWNTEKTAVFVAISETNKAYSFLASTLFTVMFDQLTHNADAIIQGKKDGYTADDLVHVQFIFDEFANIGKIPHFNEVLASIRSREMSVKIIIQAISQLDTIYGDKARKSMVNNCATLLFLGTNDEDTMRYFSMRAGKQTITQKSYSEQRGQRVSGSTSTQAHQRDLMTPDEIARIGVDEALVFISKQNVFRDKKAMVTDHPMKDELSDNPNDGKWYNYIRFMVEDPELFNNARDGKIDPKNIWYPDMKGYDQFVKDNDIDTSKSTEVEAAQADEASTQAIEEPVYEQVPVQLPEMTVESQSQTQESEIKAVDFATGEIFELPPEDEEDDDEYFGEV</sequence>
<evidence type="ECO:0000256" key="5">
    <source>
        <dbReference type="ARBA" id="ARBA00022989"/>
    </source>
</evidence>
<dbReference type="AlphaFoldDB" id="A0A2I1YE89"/>
<dbReference type="InterPro" id="IPR027417">
    <property type="entry name" value="P-loop_NTPase"/>
</dbReference>
<keyword evidence="5 8" id="KW-1133">Transmembrane helix</keyword>
<accession>A0A2I1YE89</accession>
<dbReference type="PANTHER" id="PTHR37937">
    <property type="entry name" value="CONJUGATIVE TRANSFER: DNA TRANSPORT"/>
    <property type="match status" value="1"/>
</dbReference>
<dbReference type="SUPFAM" id="SSF52540">
    <property type="entry name" value="P-loop containing nucleoside triphosphate hydrolases"/>
    <property type="match status" value="1"/>
</dbReference>
<keyword evidence="6 8" id="KW-0472">Membrane</keyword>
<evidence type="ECO:0000256" key="1">
    <source>
        <dbReference type="ARBA" id="ARBA00004651"/>
    </source>
</evidence>
<dbReference type="Gene3D" id="3.40.50.300">
    <property type="entry name" value="P-loop containing nucleotide triphosphate hydrolases"/>
    <property type="match status" value="1"/>
</dbReference>
<dbReference type="RefSeq" id="WP_048791070.1">
    <property type="nucleotide sequence ID" value="NZ_PKIB01000013.1"/>
</dbReference>
<dbReference type="GO" id="GO:0005886">
    <property type="term" value="C:plasma membrane"/>
    <property type="evidence" value="ECO:0007669"/>
    <property type="project" value="UniProtKB-SubCell"/>
</dbReference>
<proteinExistence type="inferred from homology"/>
<feature type="region of interest" description="Disordered" evidence="7">
    <location>
        <begin position="494"/>
        <end position="516"/>
    </location>
</feature>
<evidence type="ECO:0000256" key="3">
    <source>
        <dbReference type="ARBA" id="ARBA00022475"/>
    </source>
</evidence>
<name>A0A2I1YE89_STRMC</name>
<evidence type="ECO:0000256" key="4">
    <source>
        <dbReference type="ARBA" id="ARBA00022692"/>
    </source>
</evidence>
<dbReference type="Pfam" id="PF02534">
    <property type="entry name" value="T4SS-DNA_transf"/>
    <property type="match status" value="1"/>
</dbReference>
<dbReference type="PANTHER" id="PTHR37937:SF1">
    <property type="entry name" value="CONJUGATIVE TRANSFER: DNA TRANSPORT"/>
    <property type="match status" value="1"/>
</dbReference>
<dbReference type="EMBL" id="PKIB01000013">
    <property type="protein sequence ID" value="PLA53175.1"/>
    <property type="molecule type" value="Genomic_DNA"/>
</dbReference>
<keyword evidence="4 8" id="KW-0812">Transmembrane</keyword>
<dbReference type="NCBIfam" id="NF045973">
    <property type="entry name" value="conju_CD1115"/>
    <property type="match status" value="1"/>
</dbReference>
<evidence type="ECO:0000256" key="7">
    <source>
        <dbReference type="SAM" id="MobiDB-lite"/>
    </source>
</evidence>
<dbReference type="InterPro" id="IPR003688">
    <property type="entry name" value="TraG/VirD4"/>
</dbReference>
<comment type="caution">
    <text evidence="9">The sequence shown here is derived from an EMBL/GenBank/DDBJ whole genome shotgun (WGS) entry which is preliminary data.</text>
</comment>